<dbReference type="EMBL" id="QRCT01000029">
    <property type="protein sequence ID" value="RDU23271.1"/>
    <property type="molecule type" value="Genomic_DNA"/>
</dbReference>
<dbReference type="Proteomes" id="UP000255036">
    <property type="component" value="Unassembled WGS sequence"/>
</dbReference>
<gene>
    <name evidence="2" type="ORF">DWV06_10200</name>
</gene>
<evidence type="ECO:0000313" key="2">
    <source>
        <dbReference type="EMBL" id="RDU23271.1"/>
    </source>
</evidence>
<organism evidence="2 3">
    <name type="scientific">Anaerosacchariphilus polymeriproducens</name>
    <dbReference type="NCBI Taxonomy" id="1812858"/>
    <lineage>
        <taxon>Bacteria</taxon>
        <taxon>Bacillati</taxon>
        <taxon>Bacillota</taxon>
        <taxon>Clostridia</taxon>
        <taxon>Lachnospirales</taxon>
        <taxon>Lachnospiraceae</taxon>
        <taxon>Anaerosacchariphilus</taxon>
    </lineage>
</organism>
<sequence>MVKLIKSIALTLIIMFYATTFTTFASSNWQCVEDHSFGNTIYKEFMFSPPHIIDYGGKDGLPNNATQGGFLVHEGQKIVVSIQFSDIADCNGHLYNQTTGKFVYSEFFGGSNCPQIVMTASQTGYYVPVIECLERPSLAVESYIVTVY</sequence>
<feature type="chain" id="PRO_5038633039" evidence="1">
    <location>
        <begin position="26"/>
        <end position="148"/>
    </location>
</feature>
<keyword evidence="3" id="KW-1185">Reference proteome</keyword>
<protein>
    <submittedName>
        <fullName evidence="2">Uncharacterized protein</fullName>
    </submittedName>
</protein>
<evidence type="ECO:0000313" key="3">
    <source>
        <dbReference type="Proteomes" id="UP000255036"/>
    </source>
</evidence>
<dbReference type="AlphaFoldDB" id="A0A371AUP7"/>
<name>A0A371AUP7_9FIRM</name>
<evidence type="ECO:0000256" key="1">
    <source>
        <dbReference type="SAM" id="SignalP"/>
    </source>
</evidence>
<comment type="caution">
    <text evidence="2">The sequence shown here is derived from an EMBL/GenBank/DDBJ whole genome shotgun (WGS) entry which is preliminary data.</text>
</comment>
<proteinExistence type="predicted"/>
<feature type="signal peptide" evidence="1">
    <location>
        <begin position="1"/>
        <end position="25"/>
    </location>
</feature>
<keyword evidence="1" id="KW-0732">Signal</keyword>
<dbReference type="RefSeq" id="WP_115482087.1">
    <property type="nucleotide sequence ID" value="NZ_QRCT01000029.1"/>
</dbReference>
<reference evidence="2 3" key="1">
    <citation type="submission" date="2018-07" db="EMBL/GenBank/DDBJ databases">
        <title>Anaerosacharophilus polymeroproducens gen. nov. sp. nov., an anaerobic bacterium isolated from salt field.</title>
        <authorList>
            <person name="Kim W."/>
            <person name="Yang S.-H."/>
            <person name="Oh J."/>
            <person name="Lee J.-H."/>
            <person name="Kwon K.K."/>
        </authorList>
    </citation>
    <scope>NUCLEOTIDE SEQUENCE [LARGE SCALE GENOMIC DNA]</scope>
    <source>
        <strain evidence="2 3">MCWD5</strain>
    </source>
</reference>
<accession>A0A371AUP7</accession>